<gene>
    <name evidence="10" type="primary">lepB</name>
    <name evidence="10" type="ORF">KHA94_18800</name>
</gene>
<name>A0ABS5NWK3_9BACI</name>
<dbReference type="InterPro" id="IPR019758">
    <property type="entry name" value="Pept_S26A_signal_pept_1_CS"/>
</dbReference>
<dbReference type="InterPro" id="IPR000223">
    <property type="entry name" value="Pept_S26A_signal_pept_1"/>
</dbReference>
<sequence length="186" mass="21235">MLGGFLLQASTKKEVYSWIKSIAFALVIVFICREFIFTPVVVKGGSMEPTFESNNRIVVSKTSAIERFDMIVFKAPDKDEQYIKRVIGLPGDSVEMRDDVLYINGKPYEEPYVKRNNNIELSKVTSDFTLNELTGNKKVPNGYFFVLGDNRLKSRDSRDFGFISTDSVIGEVKFRFYPLQEIGMPK</sequence>
<dbReference type="NCBIfam" id="TIGR02227">
    <property type="entry name" value="sigpep_I_bact"/>
    <property type="match status" value="1"/>
</dbReference>
<comment type="catalytic activity">
    <reaction evidence="1 7">
        <text>Cleavage of hydrophobic, N-terminal signal or leader sequences from secreted and periplasmic proteins.</text>
        <dbReference type="EC" id="3.4.21.89"/>
    </reaction>
</comment>
<comment type="subcellular location">
    <subcellularLocation>
        <location evidence="2">Cell membrane</location>
        <topology evidence="2">Single-pass type II membrane protein</topology>
    </subcellularLocation>
    <subcellularLocation>
        <location evidence="8">Membrane</location>
        <topology evidence="8">Single-pass type II membrane protein</topology>
    </subcellularLocation>
</comment>
<dbReference type="PANTHER" id="PTHR43390">
    <property type="entry name" value="SIGNAL PEPTIDASE I"/>
    <property type="match status" value="1"/>
</dbReference>
<comment type="similarity">
    <text evidence="3 8">Belongs to the peptidase S26 family.</text>
</comment>
<dbReference type="Proteomes" id="UP000681027">
    <property type="component" value="Unassembled WGS sequence"/>
</dbReference>
<evidence type="ECO:0000256" key="7">
    <source>
        <dbReference type="RuleBase" id="RU003993"/>
    </source>
</evidence>
<dbReference type="GO" id="GO:0009003">
    <property type="term" value="F:signal peptidase activity"/>
    <property type="evidence" value="ECO:0007669"/>
    <property type="project" value="UniProtKB-EC"/>
</dbReference>
<dbReference type="PRINTS" id="PR00727">
    <property type="entry name" value="LEADERPTASE"/>
</dbReference>
<dbReference type="CDD" id="cd06530">
    <property type="entry name" value="S26_SPase_I"/>
    <property type="match status" value="1"/>
</dbReference>
<feature type="transmembrane region" description="Helical" evidence="7">
    <location>
        <begin position="15"/>
        <end position="36"/>
    </location>
</feature>
<dbReference type="Gene3D" id="2.10.109.10">
    <property type="entry name" value="Umud Fragment, subunit A"/>
    <property type="match status" value="1"/>
</dbReference>
<evidence type="ECO:0000256" key="1">
    <source>
        <dbReference type="ARBA" id="ARBA00000677"/>
    </source>
</evidence>
<protein>
    <recommendedName>
        <fullName evidence="4 7">Signal peptidase I</fullName>
        <ecNumber evidence="4 7">3.4.21.89</ecNumber>
    </recommendedName>
</protein>
<dbReference type="PANTHER" id="PTHR43390:SF1">
    <property type="entry name" value="CHLOROPLAST PROCESSING PEPTIDASE"/>
    <property type="match status" value="1"/>
</dbReference>
<comment type="caution">
    <text evidence="10">The sequence shown here is derived from an EMBL/GenBank/DDBJ whole genome shotgun (WGS) entry which is preliminary data.</text>
</comment>
<dbReference type="InterPro" id="IPR019756">
    <property type="entry name" value="Pept_S26A_signal_pept_1_Ser-AS"/>
</dbReference>
<dbReference type="InterPro" id="IPR001849">
    <property type="entry name" value="PH_domain"/>
</dbReference>
<keyword evidence="6 7" id="KW-0378">Hydrolase</keyword>
<dbReference type="SUPFAM" id="SSF51306">
    <property type="entry name" value="LexA/Signal peptidase"/>
    <property type="match status" value="1"/>
</dbReference>
<dbReference type="PROSITE" id="PS00760">
    <property type="entry name" value="SPASE_I_2"/>
    <property type="match status" value="1"/>
</dbReference>
<dbReference type="PROSITE" id="PS50003">
    <property type="entry name" value="PH_DOMAIN"/>
    <property type="match status" value="1"/>
</dbReference>
<dbReference type="Pfam" id="PF10502">
    <property type="entry name" value="Peptidase_S26"/>
    <property type="match status" value="1"/>
</dbReference>
<dbReference type="PROSITE" id="PS00501">
    <property type="entry name" value="SPASE_I_1"/>
    <property type="match status" value="1"/>
</dbReference>
<dbReference type="EMBL" id="JAGYPM010000004">
    <property type="protein sequence ID" value="MBS4192219.1"/>
    <property type="molecule type" value="Genomic_DNA"/>
</dbReference>
<reference evidence="10 11" key="1">
    <citation type="submission" date="2021-05" db="EMBL/GenBank/DDBJ databases">
        <title>Novel Bacillus species.</title>
        <authorList>
            <person name="Liu G."/>
        </authorList>
    </citation>
    <scope>NUCLEOTIDE SEQUENCE [LARGE SCALE GENOMIC DNA]</scope>
    <source>
        <strain evidence="10 11">FJAT-49705</strain>
    </source>
</reference>
<dbReference type="EC" id="3.4.21.89" evidence="4 7"/>
<dbReference type="InterPro" id="IPR019757">
    <property type="entry name" value="Pept_S26A_signal_pept_1_Lys-AS"/>
</dbReference>
<evidence type="ECO:0000256" key="3">
    <source>
        <dbReference type="ARBA" id="ARBA00009370"/>
    </source>
</evidence>
<evidence type="ECO:0000313" key="10">
    <source>
        <dbReference type="EMBL" id="MBS4192219.1"/>
    </source>
</evidence>
<dbReference type="PROSITE" id="PS00761">
    <property type="entry name" value="SPASE_I_3"/>
    <property type="match status" value="1"/>
</dbReference>
<evidence type="ECO:0000256" key="2">
    <source>
        <dbReference type="ARBA" id="ARBA00004401"/>
    </source>
</evidence>
<evidence type="ECO:0000313" key="11">
    <source>
        <dbReference type="Proteomes" id="UP000681027"/>
    </source>
</evidence>
<evidence type="ECO:0000256" key="8">
    <source>
        <dbReference type="RuleBase" id="RU362042"/>
    </source>
</evidence>
<proteinExistence type="inferred from homology"/>
<accession>A0ABS5NWK3</accession>
<keyword evidence="11" id="KW-1185">Reference proteome</keyword>
<dbReference type="InterPro" id="IPR019533">
    <property type="entry name" value="Peptidase_S26"/>
</dbReference>
<feature type="domain" description="PH" evidence="9">
    <location>
        <begin position="1"/>
        <end position="27"/>
    </location>
</feature>
<evidence type="ECO:0000256" key="4">
    <source>
        <dbReference type="ARBA" id="ARBA00013208"/>
    </source>
</evidence>
<keyword evidence="5 7" id="KW-0645">Protease</keyword>
<dbReference type="InterPro" id="IPR036286">
    <property type="entry name" value="LexA/Signal_pep-like_sf"/>
</dbReference>
<evidence type="ECO:0000256" key="5">
    <source>
        <dbReference type="ARBA" id="ARBA00022670"/>
    </source>
</evidence>
<keyword evidence="7" id="KW-0472">Membrane</keyword>
<keyword evidence="7" id="KW-0812">Transmembrane</keyword>
<evidence type="ECO:0000256" key="6">
    <source>
        <dbReference type="ARBA" id="ARBA00022801"/>
    </source>
</evidence>
<organism evidence="10 11">
    <name type="scientific">Cytobacillus citreus</name>
    <dbReference type="NCBI Taxonomy" id="2833586"/>
    <lineage>
        <taxon>Bacteria</taxon>
        <taxon>Bacillati</taxon>
        <taxon>Bacillota</taxon>
        <taxon>Bacilli</taxon>
        <taxon>Bacillales</taxon>
        <taxon>Bacillaceae</taxon>
        <taxon>Cytobacillus</taxon>
    </lineage>
</organism>
<evidence type="ECO:0000259" key="9">
    <source>
        <dbReference type="PROSITE" id="PS50003"/>
    </source>
</evidence>
<keyword evidence="7" id="KW-1133">Transmembrane helix</keyword>